<sequence length="381" mass="42332">MNANVVIIGGGISGVAIAYNLAKKGMKDIVVFDDNYMTGGATGRCGAGVRQQWSSKGNCIMAKMSIDFFERAQEELEYHRDVEFKQEGYLIVATTDEEDEQFSKNVALQNEVGIPSKKLTLEEALQIVPHLNKKIVKSATFCPTDGHLNPFLMTDAYYTAAKKLGVQFFYRERVNEIVVKDGVIQKVITDHHEVLTSKVVNAAGGYSYEVGQMAGVDIPVYSENHEILVTEPIEKIQGPMVISFSKNIYCQQVPHGSFIMGRSNPNVEHNHDISSSHEFLDEMAKTAVELLPPLGQLRVIRQWGGSYNVSPDRQPILGDTDQLEGYYLACGFSGHGFMFAPMTGLLLSEIILNQPPTIDMSELHISRFKNSTHNTYEKSVV</sequence>
<evidence type="ECO:0000256" key="1">
    <source>
        <dbReference type="ARBA" id="ARBA00023002"/>
    </source>
</evidence>
<evidence type="ECO:0000259" key="2">
    <source>
        <dbReference type="Pfam" id="PF01266"/>
    </source>
</evidence>
<dbReference type="PANTHER" id="PTHR13847:SF287">
    <property type="entry name" value="FAD-DEPENDENT OXIDOREDUCTASE DOMAIN-CONTAINING PROTEIN 1"/>
    <property type="match status" value="1"/>
</dbReference>
<dbReference type="Gene3D" id="3.50.50.60">
    <property type="entry name" value="FAD/NAD(P)-binding domain"/>
    <property type="match status" value="1"/>
</dbReference>
<keyword evidence="1" id="KW-0560">Oxidoreductase</keyword>
<dbReference type="InterPro" id="IPR036188">
    <property type="entry name" value="FAD/NAD-bd_sf"/>
</dbReference>
<dbReference type="AlphaFoldDB" id="A0A7L7KRP4"/>
<dbReference type="SUPFAM" id="SSF54373">
    <property type="entry name" value="FAD-linked reductases, C-terminal domain"/>
    <property type="match status" value="1"/>
</dbReference>
<dbReference type="GO" id="GO:0005737">
    <property type="term" value="C:cytoplasm"/>
    <property type="evidence" value="ECO:0007669"/>
    <property type="project" value="TreeGrafter"/>
</dbReference>
<dbReference type="Pfam" id="PF01266">
    <property type="entry name" value="DAO"/>
    <property type="match status" value="1"/>
</dbReference>
<dbReference type="InterPro" id="IPR006076">
    <property type="entry name" value="FAD-dep_OxRdtase"/>
</dbReference>
<dbReference type="EMBL" id="CP048914">
    <property type="protein sequence ID" value="QMS85500.1"/>
    <property type="molecule type" value="Genomic_DNA"/>
</dbReference>
<dbReference type="RefSeq" id="WP_258877298.1">
    <property type="nucleotide sequence ID" value="NZ_CP048914.1"/>
</dbReference>
<feature type="domain" description="FAD dependent oxidoreductase" evidence="2">
    <location>
        <begin position="5"/>
        <end position="349"/>
    </location>
</feature>
<dbReference type="Gene3D" id="3.30.9.10">
    <property type="entry name" value="D-Amino Acid Oxidase, subunit A, domain 2"/>
    <property type="match status" value="1"/>
</dbReference>
<reference evidence="3 4" key="1">
    <citation type="submission" date="2020-02" db="EMBL/GenBank/DDBJ databases">
        <authorList>
            <person name="Zheng R.K."/>
            <person name="Sun C.M."/>
        </authorList>
    </citation>
    <scope>NUCLEOTIDE SEQUENCE [LARGE SCALE GENOMIC DNA]</scope>
    <source>
        <strain evidence="4">zrk13</strain>
    </source>
</reference>
<organism evidence="3 4">
    <name type="scientific">Candidatus Xianfuyuplasma coldseepsis</name>
    <dbReference type="NCBI Taxonomy" id="2782163"/>
    <lineage>
        <taxon>Bacteria</taxon>
        <taxon>Bacillati</taxon>
        <taxon>Mycoplasmatota</taxon>
        <taxon>Mollicutes</taxon>
        <taxon>Candidatus Izemoplasmatales</taxon>
        <taxon>Candidatus Izemoplasmataceae</taxon>
        <taxon>Candidatus Xianfuyuplasma</taxon>
    </lineage>
</organism>
<evidence type="ECO:0000313" key="3">
    <source>
        <dbReference type="EMBL" id="QMS85500.1"/>
    </source>
</evidence>
<proteinExistence type="predicted"/>
<dbReference type="PANTHER" id="PTHR13847">
    <property type="entry name" value="SARCOSINE DEHYDROGENASE-RELATED"/>
    <property type="match status" value="1"/>
</dbReference>
<evidence type="ECO:0000313" key="4">
    <source>
        <dbReference type="Proteomes" id="UP000514720"/>
    </source>
</evidence>
<dbReference type="Proteomes" id="UP000514720">
    <property type="component" value="Chromosome"/>
</dbReference>
<dbReference type="SUPFAM" id="SSF51905">
    <property type="entry name" value="FAD/NAD(P)-binding domain"/>
    <property type="match status" value="1"/>
</dbReference>
<name>A0A7L7KRP4_9MOLU</name>
<dbReference type="GO" id="GO:0016491">
    <property type="term" value="F:oxidoreductase activity"/>
    <property type="evidence" value="ECO:0007669"/>
    <property type="project" value="UniProtKB-KW"/>
</dbReference>
<dbReference type="KEGG" id="xcl:G4Z02_07010"/>
<gene>
    <name evidence="3" type="ORF">G4Z02_07010</name>
</gene>
<keyword evidence="4" id="KW-1185">Reference proteome</keyword>
<protein>
    <submittedName>
        <fullName evidence="3">FAD-binding oxidoreductase</fullName>
    </submittedName>
</protein>
<accession>A0A7L7KRP4</accession>